<gene>
    <name evidence="1" type="ORF">PXEA_LOCUS22368</name>
</gene>
<accession>A0A448X5Z7</accession>
<sequence length="169" mass="18399">MQKSAERVYAKRRDCHLPHGQRQARFTLHVTFASSAQRPEVNGIEEGNGATLLESDSNYLACNTFSPVHENEDGANKSRREEQKDGFAIVIVVLNKADLEPEANVHEVASEGGLIGHEIARTSVRRLDTQASHVGTHAITPRGRSCLPVSLTPASPILSHVCALTDNVI</sequence>
<protein>
    <submittedName>
        <fullName evidence="1">Uncharacterized protein</fullName>
    </submittedName>
</protein>
<reference evidence="1" key="1">
    <citation type="submission" date="2018-11" db="EMBL/GenBank/DDBJ databases">
        <authorList>
            <consortium name="Pathogen Informatics"/>
        </authorList>
    </citation>
    <scope>NUCLEOTIDE SEQUENCE</scope>
</reference>
<dbReference type="Proteomes" id="UP000784294">
    <property type="component" value="Unassembled WGS sequence"/>
</dbReference>
<proteinExistence type="predicted"/>
<dbReference type="EMBL" id="CAAALY010098803">
    <property type="protein sequence ID" value="VEL28928.1"/>
    <property type="molecule type" value="Genomic_DNA"/>
</dbReference>
<organism evidence="1 2">
    <name type="scientific">Protopolystoma xenopodis</name>
    <dbReference type="NCBI Taxonomy" id="117903"/>
    <lineage>
        <taxon>Eukaryota</taxon>
        <taxon>Metazoa</taxon>
        <taxon>Spiralia</taxon>
        <taxon>Lophotrochozoa</taxon>
        <taxon>Platyhelminthes</taxon>
        <taxon>Monogenea</taxon>
        <taxon>Polyopisthocotylea</taxon>
        <taxon>Polystomatidea</taxon>
        <taxon>Polystomatidae</taxon>
        <taxon>Protopolystoma</taxon>
    </lineage>
</organism>
<evidence type="ECO:0000313" key="1">
    <source>
        <dbReference type="EMBL" id="VEL28928.1"/>
    </source>
</evidence>
<evidence type="ECO:0000313" key="2">
    <source>
        <dbReference type="Proteomes" id="UP000784294"/>
    </source>
</evidence>
<comment type="caution">
    <text evidence="1">The sequence shown here is derived from an EMBL/GenBank/DDBJ whole genome shotgun (WGS) entry which is preliminary data.</text>
</comment>
<keyword evidence="2" id="KW-1185">Reference proteome</keyword>
<name>A0A448X5Z7_9PLAT</name>
<dbReference type="AlphaFoldDB" id="A0A448X5Z7"/>